<gene>
    <name evidence="5" type="primary">xseA</name>
    <name evidence="10" type="ORF">G0Q07_16765</name>
</gene>
<dbReference type="InterPro" id="IPR025824">
    <property type="entry name" value="OB-fold_nuc-bd_dom"/>
</dbReference>
<dbReference type="KEGG" id="drc:G0Q07_16765"/>
<evidence type="ECO:0000256" key="1">
    <source>
        <dbReference type="ARBA" id="ARBA00022490"/>
    </source>
</evidence>
<comment type="subunit">
    <text evidence="5">Heterooligomer composed of large and small subunits.</text>
</comment>
<evidence type="ECO:0000259" key="9">
    <source>
        <dbReference type="Pfam" id="PF13742"/>
    </source>
</evidence>
<keyword evidence="11" id="KW-1185">Reference proteome</keyword>
<keyword evidence="3 5" id="KW-0378">Hydrolase</keyword>
<comment type="subcellular location">
    <subcellularLocation>
        <location evidence="5 6">Cytoplasm</location>
    </subcellularLocation>
</comment>
<dbReference type="Pfam" id="PF02601">
    <property type="entry name" value="Exonuc_VII_L"/>
    <property type="match status" value="1"/>
</dbReference>
<evidence type="ECO:0000256" key="3">
    <source>
        <dbReference type="ARBA" id="ARBA00022801"/>
    </source>
</evidence>
<evidence type="ECO:0000256" key="5">
    <source>
        <dbReference type="HAMAP-Rule" id="MF_00378"/>
    </source>
</evidence>
<keyword evidence="4 5" id="KW-0269">Exonuclease</keyword>
<dbReference type="Proteomes" id="UP000474630">
    <property type="component" value="Chromosome"/>
</dbReference>
<evidence type="ECO:0000256" key="6">
    <source>
        <dbReference type="RuleBase" id="RU004355"/>
    </source>
</evidence>
<dbReference type="EC" id="3.1.11.6" evidence="5"/>
<evidence type="ECO:0000313" key="10">
    <source>
        <dbReference type="EMBL" id="QIA09260.1"/>
    </source>
</evidence>
<comment type="similarity">
    <text evidence="5 6">Belongs to the XseA family.</text>
</comment>
<accession>A0A6C0RFS7</accession>
<sequence>MNQQLTLSQLNAKIKGALLDAFPGTVWVVAEVSELKHNRSGHCYLELVEKEGSTITARSRATIWSYTYRMLKPYFETSTGQLFSEGIKVLVQATVEYHPAYGLSLNIKDIDPTYTVGDMAMQRKEIINRLKAEGVFDMNRELELPLVPQKIAVISSATAAGYQDFMNQLENNEYGFKFYTKLFEAYMQGAETVPSIVHALERIFAHDDFFDAVAIIRGGGATADLSSFDDYDLAINITQFPLPVITGIGHEKDDTIIDLVAHTRMKTPTAVAEFFVTGVERYYERLLELENGIVQLTRETLDFQQEKLERVAEGLKYSVADFINDRQRQLNKRSNELQQNVSQFSYKKHNELDKLKHGIHSGLSLWFVEAKNDVGHKQRILRRVVGEAVFKENAKLNHQQDLLSGRVRNVLAKEHDRILLNKNSVRLLNPENVLKRGFTLTLRNDKIIKSYKDVAVGEELETRFADGTVTSKITKNK</sequence>
<feature type="domain" description="Exonuclease VII large subunit C-terminal" evidence="8">
    <location>
        <begin position="135"/>
        <end position="471"/>
    </location>
</feature>
<dbReference type="PANTHER" id="PTHR30008">
    <property type="entry name" value="EXODEOXYRIBONUCLEASE 7 LARGE SUBUNIT"/>
    <property type="match status" value="1"/>
</dbReference>
<dbReference type="PANTHER" id="PTHR30008:SF0">
    <property type="entry name" value="EXODEOXYRIBONUCLEASE 7 LARGE SUBUNIT"/>
    <property type="match status" value="1"/>
</dbReference>
<organism evidence="10 11">
    <name type="scientific">Draconibacterium halophilum</name>
    <dbReference type="NCBI Taxonomy" id="2706887"/>
    <lineage>
        <taxon>Bacteria</taxon>
        <taxon>Pseudomonadati</taxon>
        <taxon>Bacteroidota</taxon>
        <taxon>Bacteroidia</taxon>
        <taxon>Marinilabiliales</taxon>
        <taxon>Prolixibacteraceae</taxon>
        <taxon>Draconibacterium</taxon>
    </lineage>
</organism>
<keyword evidence="1 5" id="KW-0963">Cytoplasm</keyword>
<keyword evidence="7" id="KW-0175">Coiled coil</keyword>
<comment type="function">
    <text evidence="5">Bidirectionally degrades single-stranded DNA into large acid-insoluble oligonucleotides, which are then degraded further into small acid-soluble oligonucleotides.</text>
</comment>
<feature type="coiled-coil region" evidence="7">
    <location>
        <begin position="279"/>
        <end position="340"/>
    </location>
</feature>
<name>A0A6C0RFS7_9BACT</name>
<dbReference type="GO" id="GO:0005737">
    <property type="term" value="C:cytoplasm"/>
    <property type="evidence" value="ECO:0007669"/>
    <property type="project" value="UniProtKB-SubCell"/>
</dbReference>
<dbReference type="GO" id="GO:0008855">
    <property type="term" value="F:exodeoxyribonuclease VII activity"/>
    <property type="evidence" value="ECO:0007669"/>
    <property type="project" value="UniProtKB-UniRule"/>
</dbReference>
<dbReference type="InterPro" id="IPR020579">
    <property type="entry name" value="Exonuc_VII_lsu_C"/>
</dbReference>
<evidence type="ECO:0000313" key="11">
    <source>
        <dbReference type="Proteomes" id="UP000474630"/>
    </source>
</evidence>
<evidence type="ECO:0000259" key="8">
    <source>
        <dbReference type="Pfam" id="PF02601"/>
    </source>
</evidence>
<dbReference type="NCBIfam" id="TIGR00237">
    <property type="entry name" value="xseA"/>
    <property type="match status" value="1"/>
</dbReference>
<feature type="domain" description="OB-fold nucleic acid binding" evidence="9">
    <location>
        <begin position="5"/>
        <end position="111"/>
    </location>
</feature>
<dbReference type="RefSeq" id="WP_163348232.1">
    <property type="nucleotide sequence ID" value="NZ_CP048409.1"/>
</dbReference>
<dbReference type="CDD" id="cd04489">
    <property type="entry name" value="ExoVII_LU_OBF"/>
    <property type="match status" value="1"/>
</dbReference>
<dbReference type="GO" id="GO:0009318">
    <property type="term" value="C:exodeoxyribonuclease VII complex"/>
    <property type="evidence" value="ECO:0007669"/>
    <property type="project" value="UniProtKB-UniRule"/>
</dbReference>
<keyword evidence="2 5" id="KW-0540">Nuclease</keyword>
<reference evidence="10 11" key="1">
    <citation type="submission" date="2020-02" db="EMBL/GenBank/DDBJ databases">
        <title>Genome sequencing for Draconibacterium sp. strain M1.</title>
        <authorList>
            <person name="Park S.-J."/>
        </authorList>
    </citation>
    <scope>NUCLEOTIDE SEQUENCE [LARGE SCALE GENOMIC DNA]</scope>
    <source>
        <strain evidence="10 11">M1</strain>
    </source>
</reference>
<dbReference type="GO" id="GO:0003676">
    <property type="term" value="F:nucleic acid binding"/>
    <property type="evidence" value="ECO:0007669"/>
    <property type="project" value="InterPro"/>
</dbReference>
<evidence type="ECO:0000256" key="7">
    <source>
        <dbReference type="SAM" id="Coils"/>
    </source>
</evidence>
<dbReference type="GO" id="GO:0006308">
    <property type="term" value="P:DNA catabolic process"/>
    <property type="evidence" value="ECO:0007669"/>
    <property type="project" value="UniProtKB-UniRule"/>
</dbReference>
<proteinExistence type="inferred from homology"/>
<evidence type="ECO:0000256" key="4">
    <source>
        <dbReference type="ARBA" id="ARBA00022839"/>
    </source>
</evidence>
<dbReference type="Pfam" id="PF13742">
    <property type="entry name" value="tRNA_anti_2"/>
    <property type="match status" value="1"/>
</dbReference>
<protein>
    <recommendedName>
        <fullName evidence="5">Exodeoxyribonuclease 7 large subunit</fullName>
        <ecNumber evidence="5">3.1.11.6</ecNumber>
    </recommendedName>
    <alternativeName>
        <fullName evidence="5">Exodeoxyribonuclease VII large subunit</fullName>
        <shortName evidence="5">Exonuclease VII large subunit</shortName>
    </alternativeName>
</protein>
<dbReference type="InterPro" id="IPR003753">
    <property type="entry name" value="Exonuc_VII_L"/>
</dbReference>
<dbReference type="EMBL" id="CP048409">
    <property type="protein sequence ID" value="QIA09260.1"/>
    <property type="molecule type" value="Genomic_DNA"/>
</dbReference>
<evidence type="ECO:0000256" key="2">
    <source>
        <dbReference type="ARBA" id="ARBA00022722"/>
    </source>
</evidence>
<comment type="catalytic activity">
    <reaction evidence="5 6">
        <text>Exonucleolytic cleavage in either 5'- to 3'- or 3'- to 5'-direction to yield nucleoside 5'-phosphates.</text>
        <dbReference type="EC" id="3.1.11.6"/>
    </reaction>
</comment>
<dbReference type="HAMAP" id="MF_00378">
    <property type="entry name" value="Exonuc_7_L"/>
    <property type="match status" value="1"/>
</dbReference>
<dbReference type="AlphaFoldDB" id="A0A6C0RFS7"/>